<proteinExistence type="inferred from homology"/>
<dbReference type="InterPro" id="IPR047048">
    <property type="entry name" value="TlyA"/>
</dbReference>
<dbReference type="PANTHER" id="PTHR32319:SF0">
    <property type="entry name" value="BACTERIAL HEMOLYSIN-LIKE PROTEIN"/>
    <property type="match status" value="1"/>
</dbReference>
<evidence type="ECO:0000256" key="2">
    <source>
        <dbReference type="ARBA" id="ARBA00029460"/>
    </source>
</evidence>
<dbReference type="EMBL" id="JEOB01000004">
    <property type="protein sequence ID" value="EXM37787.1"/>
    <property type="molecule type" value="Genomic_DNA"/>
</dbReference>
<name>A0A011UX46_RUMAL</name>
<dbReference type="SMART" id="SM00363">
    <property type="entry name" value="S4"/>
    <property type="match status" value="1"/>
</dbReference>
<dbReference type="InterPro" id="IPR004538">
    <property type="entry name" value="Hemolysin_A/TlyA"/>
</dbReference>
<accession>A0A011UX46</accession>
<sequence>MRLDVYLTENGISKSRERAKTMIKSGCVKLNGAVCSKPAAEVGEGDTVEADDSSFDYVGRGLIKLETAFQAFKLDINGLVCADIGASTGGFTQCMLKRGAKLVYAVDVGRDQLDKILLEDDRVVNMEGVNARYLTSSDFPEKPQFISVDLSFISLTQVMPALVSCLDNGGKMVVLIKPQFEAGKAALNKKGIVRDKKDHLRVLRDMTAFFTSCGLSVVGIVPSGITGGDGNREYLAYLINDGRAAAASIDLKKLVDNAFLVGE</sequence>
<keyword evidence="6" id="KW-1185">Reference proteome</keyword>
<evidence type="ECO:0000256" key="1">
    <source>
        <dbReference type="ARBA" id="ARBA00022884"/>
    </source>
</evidence>
<dbReference type="NCBIfam" id="TIGR00478">
    <property type="entry name" value="tly"/>
    <property type="match status" value="1"/>
</dbReference>
<evidence type="ECO:0000313" key="5">
    <source>
        <dbReference type="EMBL" id="EXM37787.1"/>
    </source>
</evidence>
<comment type="caution">
    <text evidence="5">The sequence shown here is derived from an EMBL/GenBank/DDBJ whole genome shotgun (WGS) entry which is preliminary data.</text>
</comment>
<dbReference type="Gene3D" id="3.10.290.10">
    <property type="entry name" value="RNA-binding S4 domain"/>
    <property type="match status" value="1"/>
</dbReference>
<dbReference type="GO" id="GO:0003723">
    <property type="term" value="F:RNA binding"/>
    <property type="evidence" value="ECO:0007669"/>
    <property type="project" value="UniProtKB-KW"/>
</dbReference>
<gene>
    <name evidence="5" type="ORF">RASY3_15795</name>
</gene>
<dbReference type="PIRSF" id="PIRSF005578">
    <property type="entry name" value="TlyA"/>
    <property type="match status" value="1"/>
</dbReference>
<organism evidence="5 6">
    <name type="scientific">Ruminococcus albus SY3</name>
    <dbReference type="NCBI Taxonomy" id="1341156"/>
    <lineage>
        <taxon>Bacteria</taxon>
        <taxon>Bacillati</taxon>
        <taxon>Bacillota</taxon>
        <taxon>Clostridia</taxon>
        <taxon>Eubacteriales</taxon>
        <taxon>Oscillospiraceae</taxon>
        <taxon>Ruminococcus</taxon>
    </lineage>
</organism>
<dbReference type="SUPFAM" id="SSF53335">
    <property type="entry name" value="S-adenosyl-L-methionine-dependent methyltransferases"/>
    <property type="match status" value="1"/>
</dbReference>
<dbReference type="Pfam" id="PF01728">
    <property type="entry name" value="FtsJ"/>
    <property type="match status" value="1"/>
</dbReference>
<dbReference type="CDD" id="cd00165">
    <property type="entry name" value="S4"/>
    <property type="match status" value="1"/>
</dbReference>
<feature type="domain" description="RNA-binding S4" evidence="4">
    <location>
        <begin position="1"/>
        <end position="66"/>
    </location>
</feature>
<protein>
    <submittedName>
        <fullName evidence="5">Hemolysin</fullName>
    </submittedName>
</protein>
<reference evidence="5 6" key="1">
    <citation type="submission" date="2013-06" db="EMBL/GenBank/DDBJ databases">
        <title>Rumen cellulosomics: divergent fiber-degrading strategies revealed by comparative genome-wide analysis of six Ruminococcal strains.</title>
        <authorList>
            <person name="Dassa B."/>
            <person name="Borovok I."/>
            <person name="Lamed R."/>
            <person name="Flint H."/>
            <person name="Yeoman C.J."/>
            <person name="White B."/>
            <person name="Bayer E.A."/>
        </authorList>
    </citation>
    <scope>NUCLEOTIDE SEQUENCE [LARGE SCALE GENOMIC DNA]</scope>
    <source>
        <strain evidence="5 6">SY3</strain>
    </source>
</reference>
<dbReference type="SUPFAM" id="SSF55174">
    <property type="entry name" value="Alpha-L RNA-binding motif"/>
    <property type="match status" value="1"/>
</dbReference>
<dbReference type="Proteomes" id="UP000021369">
    <property type="component" value="Unassembled WGS sequence"/>
</dbReference>
<dbReference type="InterPro" id="IPR002877">
    <property type="entry name" value="RNA_MeTrfase_FtsJ_dom"/>
</dbReference>
<evidence type="ECO:0000313" key="6">
    <source>
        <dbReference type="Proteomes" id="UP000021369"/>
    </source>
</evidence>
<dbReference type="RefSeq" id="WP_037289691.1">
    <property type="nucleotide sequence ID" value="NZ_JEOB01000004.1"/>
</dbReference>
<dbReference type="OrthoDB" id="9784736at2"/>
<dbReference type="CDD" id="cd02440">
    <property type="entry name" value="AdoMet_MTases"/>
    <property type="match status" value="1"/>
</dbReference>
<evidence type="ECO:0000256" key="3">
    <source>
        <dbReference type="PROSITE-ProRule" id="PRU00182"/>
    </source>
</evidence>
<dbReference type="InterPro" id="IPR029063">
    <property type="entry name" value="SAM-dependent_MTases_sf"/>
</dbReference>
<evidence type="ECO:0000259" key="4">
    <source>
        <dbReference type="SMART" id="SM00363"/>
    </source>
</evidence>
<dbReference type="GO" id="GO:0032259">
    <property type="term" value="P:methylation"/>
    <property type="evidence" value="ECO:0007669"/>
    <property type="project" value="InterPro"/>
</dbReference>
<dbReference type="GO" id="GO:0008168">
    <property type="term" value="F:methyltransferase activity"/>
    <property type="evidence" value="ECO:0007669"/>
    <property type="project" value="InterPro"/>
</dbReference>
<dbReference type="AlphaFoldDB" id="A0A011UX46"/>
<keyword evidence="1 3" id="KW-0694">RNA-binding</keyword>
<dbReference type="PANTHER" id="PTHR32319">
    <property type="entry name" value="BACTERIAL HEMOLYSIN-LIKE PROTEIN"/>
    <property type="match status" value="1"/>
</dbReference>
<dbReference type="PATRIC" id="fig|1341156.4.peg.2758"/>
<dbReference type="InterPro" id="IPR036986">
    <property type="entry name" value="S4_RNA-bd_sf"/>
</dbReference>
<dbReference type="PROSITE" id="PS50889">
    <property type="entry name" value="S4"/>
    <property type="match status" value="1"/>
</dbReference>
<dbReference type="Pfam" id="PF01479">
    <property type="entry name" value="S4"/>
    <property type="match status" value="1"/>
</dbReference>
<dbReference type="Gene3D" id="3.40.50.150">
    <property type="entry name" value="Vaccinia Virus protein VP39"/>
    <property type="match status" value="1"/>
</dbReference>
<comment type="similarity">
    <text evidence="2">Belongs to the TlyA family.</text>
</comment>
<dbReference type="InterPro" id="IPR002942">
    <property type="entry name" value="S4_RNA-bd"/>
</dbReference>